<proteinExistence type="predicted"/>
<gene>
    <name evidence="1" type="ORF">PACLA_8A031019</name>
</gene>
<keyword evidence="2" id="KW-1185">Reference proteome</keyword>
<dbReference type="GO" id="GO:0060147">
    <property type="term" value="P:regulation of post-transcriptional gene silencing"/>
    <property type="evidence" value="ECO:0007669"/>
    <property type="project" value="InterPro"/>
</dbReference>
<organism evidence="1 2">
    <name type="scientific">Paramuricea clavata</name>
    <name type="common">Red gorgonian</name>
    <name type="synonym">Violescent sea-whip</name>
    <dbReference type="NCBI Taxonomy" id="317549"/>
    <lineage>
        <taxon>Eukaryota</taxon>
        <taxon>Metazoa</taxon>
        <taxon>Cnidaria</taxon>
        <taxon>Anthozoa</taxon>
        <taxon>Octocorallia</taxon>
        <taxon>Malacalcyonacea</taxon>
        <taxon>Plexauridae</taxon>
        <taxon>Paramuricea</taxon>
    </lineage>
</organism>
<feature type="non-terminal residue" evidence="1">
    <location>
        <position position="238"/>
    </location>
</feature>
<dbReference type="AlphaFoldDB" id="A0A6S7IP19"/>
<name>A0A6S7IP19_PARCT</name>
<dbReference type="EMBL" id="CACRXK020010491">
    <property type="protein sequence ID" value="CAB4019497.1"/>
    <property type="molecule type" value="Genomic_DNA"/>
</dbReference>
<dbReference type="OrthoDB" id="6125419at2759"/>
<sequence>MNGLLDQIPTTRHLLGPIHGVTKLLCLQETKNTEIVAYSLSSTLHPYITILANGPESWPLLLQEIDSLFQTTDNSSIASLLKVFEAFFHHVLYNPKPDYSACKSLHALLLEKASELLKQTEEGVLDNILRLITNHLRIYKMDMESLGHSVSLCHQTMRWFLKNGCANLDCHMKALTLLLIEMLHKQLSLGMSMMSSLVMLKTITHNKPWIPVANGSLFLISHLMLTCSEYYIGELLHI</sequence>
<dbReference type="InterPro" id="IPR045163">
    <property type="entry name" value="Focadhesin/RST1"/>
</dbReference>
<dbReference type="Proteomes" id="UP001152795">
    <property type="component" value="Unassembled WGS sequence"/>
</dbReference>
<dbReference type="PANTHER" id="PTHR16212">
    <property type="entry name" value="FOCADHESIN FAMILY MEMBER"/>
    <property type="match status" value="1"/>
</dbReference>
<dbReference type="PANTHER" id="PTHR16212:SF4">
    <property type="entry name" value="FOCADHESIN"/>
    <property type="match status" value="1"/>
</dbReference>
<evidence type="ECO:0000313" key="1">
    <source>
        <dbReference type="EMBL" id="CAB4019497.1"/>
    </source>
</evidence>
<comment type="caution">
    <text evidence="1">The sequence shown here is derived from an EMBL/GenBank/DDBJ whole genome shotgun (WGS) entry which is preliminary data.</text>
</comment>
<evidence type="ECO:0000313" key="2">
    <source>
        <dbReference type="Proteomes" id="UP001152795"/>
    </source>
</evidence>
<reference evidence="1" key="1">
    <citation type="submission" date="2020-04" db="EMBL/GenBank/DDBJ databases">
        <authorList>
            <person name="Alioto T."/>
            <person name="Alioto T."/>
            <person name="Gomez Garrido J."/>
        </authorList>
    </citation>
    <scope>NUCLEOTIDE SEQUENCE</scope>
    <source>
        <strain evidence="1">A484AB</strain>
    </source>
</reference>
<accession>A0A6S7IP19</accession>
<protein>
    <submittedName>
        <fullName evidence="1">Uncharacterized protein</fullName>
    </submittedName>
</protein>